<evidence type="ECO:0000313" key="2">
    <source>
        <dbReference type="EMBL" id="KAH3874558.1"/>
    </source>
</evidence>
<evidence type="ECO:0000313" key="3">
    <source>
        <dbReference type="Proteomes" id="UP000828390"/>
    </source>
</evidence>
<dbReference type="Pfam" id="PF05225">
    <property type="entry name" value="HTH_psq"/>
    <property type="match status" value="1"/>
</dbReference>
<proteinExistence type="predicted"/>
<dbReference type="AlphaFoldDB" id="A0A9D4RPJ3"/>
<dbReference type="GO" id="GO:0003677">
    <property type="term" value="F:DNA binding"/>
    <property type="evidence" value="ECO:0007669"/>
    <property type="project" value="InterPro"/>
</dbReference>
<keyword evidence="3" id="KW-1185">Reference proteome</keyword>
<comment type="caution">
    <text evidence="2">The sequence shown here is derived from an EMBL/GenBank/DDBJ whole genome shotgun (WGS) entry which is preliminary data.</text>
</comment>
<dbReference type="InterPro" id="IPR009057">
    <property type="entry name" value="Homeodomain-like_sf"/>
</dbReference>
<reference evidence="2" key="2">
    <citation type="submission" date="2020-11" db="EMBL/GenBank/DDBJ databases">
        <authorList>
            <person name="McCartney M.A."/>
            <person name="Auch B."/>
            <person name="Kono T."/>
            <person name="Mallez S."/>
            <person name="Becker A."/>
            <person name="Gohl D.M."/>
            <person name="Silverstein K.A.T."/>
            <person name="Koren S."/>
            <person name="Bechman K.B."/>
            <person name="Herman A."/>
            <person name="Abrahante J.E."/>
            <person name="Garbe J."/>
        </authorList>
    </citation>
    <scope>NUCLEOTIDE SEQUENCE</scope>
    <source>
        <strain evidence="2">Duluth1</strain>
        <tissue evidence="2">Whole animal</tissue>
    </source>
</reference>
<reference evidence="2" key="1">
    <citation type="journal article" date="2019" name="bioRxiv">
        <title>The Genome of the Zebra Mussel, Dreissena polymorpha: A Resource for Invasive Species Research.</title>
        <authorList>
            <person name="McCartney M.A."/>
            <person name="Auch B."/>
            <person name="Kono T."/>
            <person name="Mallez S."/>
            <person name="Zhang Y."/>
            <person name="Obille A."/>
            <person name="Becker A."/>
            <person name="Abrahante J.E."/>
            <person name="Garbe J."/>
            <person name="Badalamenti J.P."/>
            <person name="Herman A."/>
            <person name="Mangelson H."/>
            <person name="Liachko I."/>
            <person name="Sullivan S."/>
            <person name="Sone E.D."/>
            <person name="Koren S."/>
            <person name="Silverstein K.A.T."/>
            <person name="Beckman K.B."/>
            <person name="Gohl D.M."/>
        </authorList>
    </citation>
    <scope>NUCLEOTIDE SEQUENCE</scope>
    <source>
        <strain evidence="2">Duluth1</strain>
        <tissue evidence="2">Whole animal</tissue>
    </source>
</reference>
<organism evidence="2 3">
    <name type="scientific">Dreissena polymorpha</name>
    <name type="common">Zebra mussel</name>
    <name type="synonym">Mytilus polymorpha</name>
    <dbReference type="NCBI Taxonomy" id="45954"/>
    <lineage>
        <taxon>Eukaryota</taxon>
        <taxon>Metazoa</taxon>
        <taxon>Spiralia</taxon>
        <taxon>Lophotrochozoa</taxon>
        <taxon>Mollusca</taxon>
        <taxon>Bivalvia</taxon>
        <taxon>Autobranchia</taxon>
        <taxon>Heteroconchia</taxon>
        <taxon>Euheterodonta</taxon>
        <taxon>Imparidentia</taxon>
        <taxon>Neoheterodontei</taxon>
        <taxon>Myida</taxon>
        <taxon>Dreissenoidea</taxon>
        <taxon>Dreissenidae</taxon>
        <taxon>Dreissena</taxon>
    </lineage>
</organism>
<name>A0A9D4RPJ3_DREPO</name>
<evidence type="ECO:0000259" key="1">
    <source>
        <dbReference type="Pfam" id="PF05225"/>
    </source>
</evidence>
<gene>
    <name evidence="2" type="ORF">DPMN_037804</name>
</gene>
<dbReference type="SUPFAM" id="SSF46689">
    <property type="entry name" value="Homeodomain-like"/>
    <property type="match status" value="1"/>
</dbReference>
<sequence>MVDALMAVNEGMSVRRAAEQFNVQKSTLSDRETGQVKVGSVWRKKPRLSTVDEGAREIS</sequence>
<feature type="domain" description="HTH psq-type" evidence="1">
    <location>
        <begin position="1"/>
        <end position="31"/>
    </location>
</feature>
<protein>
    <recommendedName>
        <fullName evidence="1">HTH psq-type domain-containing protein</fullName>
    </recommendedName>
</protein>
<dbReference type="InterPro" id="IPR007889">
    <property type="entry name" value="HTH_Psq"/>
</dbReference>
<dbReference type="EMBL" id="JAIWYP010000002">
    <property type="protein sequence ID" value="KAH3874558.1"/>
    <property type="molecule type" value="Genomic_DNA"/>
</dbReference>
<accession>A0A9D4RPJ3</accession>
<dbReference type="Gene3D" id="1.10.10.60">
    <property type="entry name" value="Homeodomain-like"/>
    <property type="match status" value="1"/>
</dbReference>
<dbReference type="Proteomes" id="UP000828390">
    <property type="component" value="Unassembled WGS sequence"/>
</dbReference>